<feature type="transmembrane region" description="Helical" evidence="6">
    <location>
        <begin position="108"/>
        <end position="126"/>
    </location>
</feature>
<feature type="transmembrane region" description="Helical" evidence="6">
    <location>
        <begin position="178"/>
        <end position="198"/>
    </location>
</feature>
<dbReference type="Proteomes" id="UP000182498">
    <property type="component" value="Unassembled WGS sequence"/>
</dbReference>
<organism evidence="8 9">
    <name type="scientific">Corynebacterium variabile</name>
    <dbReference type="NCBI Taxonomy" id="1727"/>
    <lineage>
        <taxon>Bacteria</taxon>
        <taxon>Bacillati</taxon>
        <taxon>Actinomycetota</taxon>
        <taxon>Actinomycetes</taxon>
        <taxon>Mycobacteriales</taxon>
        <taxon>Corynebacteriaceae</taxon>
        <taxon>Corynebacterium</taxon>
    </lineage>
</organism>
<proteinExistence type="predicted"/>
<evidence type="ECO:0000256" key="4">
    <source>
        <dbReference type="ARBA" id="ARBA00022989"/>
    </source>
</evidence>
<feature type="transmembrane region" description="Helical" evidence="6">
    <location>
        <begin position="278"/>
        <end position="301"/>
    </location>
</feature>
<feature type="transmembrane region" description="Helical" evidence="6">
    <location>
        <begin position="64"/>
        <end position="88"/>
    </location>
</feature>
<evidence type="ECO:0000256" key="5">
    <source>
        <dbReference type="ARBA" id="ARBA00023136"/>
    </source>
</evidence>
<dbReference type="GO" id="GO:0005886">
    <property type="term" value="C:plasma membrane"/>
    <property type="evidence" value="ECO:0007669"/>
    <property type="project" value="UniProtKB-SubCell"/>
</dbReference>
<feature type="domain" description="Major facilitator superfamily (MFS) profile" evidence="7">
    <location>
        <begin position="106"/>
        <end position="329"/>
    </location>
</feature>
<evidence type="ECO:0000256" key="1">
    <source>
        <dbReference type="ARBA" id="ARBA00004651"/>
    </source>
</evidence>
<dbReference type="OrthoDB" id="4484751at2"/>
<keyword evidence="9" id="KW-1185">Reference proteome</keyword>
<evidence type="ECO:0000313" key="8">
    <source>
        <dbReference type="EMBL" id="CUU66126.1"/>
    </source>
</evidence>
<feature type="transmembrane region" description="Helical" evidence="6">
    <location>
        <begin position="204"/>
        <end position="222"/>
    </location>
</feature>
<dbReference type="PANTHER" id="PTHR23501:SF197">
    <property type="entry name" value="COMD"/>
    <property type="match status" value="1"/>
</dbReference>
<dbReference type="SUPFAM" id="SSF103473">
    <property type="entry name" value="MFS general substrate transporter"/>
    <property type="match status" value="1"/>
</dbReference>
<dbReference type="Pfam" id="PF07690">
    <property type="entry name" value="MFS_1"/>
    <property type="match status" value="1"/>
</dbReference>
<keyword evidence="4 6" id="KW-1133">Transmembrane helix</keyword>
<evidence type="ECO:0000259" key="7">
    <source>
        <dbReference type="PROSITE" id="PS50850"/>
    </source>
</evidence>
<keyword evidence="3 6" id="KW-0812">Transmembrane</keyword>
<evidence type="ECO:0000313" key="9">
    <source>
        <dbReference type="Proteomes" id="UP000182498"/>
    </source>
</evidence>
<dbReference type="InterPro" id="IPR036259">
    <property type="entry name" value="MFS_trans_sf"/>
</dbReference>
<keyword evidence="5 6" id="KW-0472">Membrane</keyword>
<dbReference type="PANTHER" id="PTHR23501">
    <property type="entry name" value="MAJOR FACILITATOR SUPERFAMILY"/>
    <property type="match status" value="1"/>
</dbReference>
<dbReference type="InterPro" id="IPR011701">
    <property type="entry name" value="MFS"/>
</dbReference>
<dbReference type="AlphaFoldDB" id="A0A0X2NKW3"/>
<name>A0A0X2NKW3_9CORY</name>
<feature type="transmembrane region" description="Helical" evidence="6">
    <location>
        <begin position="243"/>
        <end position="266"/>
    </location>
</feature>
<dbReference type="RefSeq" id="WP_073884020.1">
    <property type="nucleotide sequence ID" value="NZ_FAUH01000009.1"/>
</dbReference>
<evidence type="ECO:0000256" key="6">
    <source>
        <dbReference type="SAM" id="Phobius"/>
    </source>
</evidence>
<comment type="subcellular location">
    <subcellularLocation>
        <location evidence="1">Cell membrane</location>
        <topology evidence="1">Multi-pass membrane protein</topology>
    </subcellularLocation>
</comment>
<feature type="transmembrane region" description="Helical" evidence="6">
    <location>
        <begin position="146"/>
        <end position="166"/>
    </location>
</feature>
<evidence type="ECO:0000256" key="3">
    <source>
        <dbReference type="ARBA" id="ARBA00022692"/>
    </source>
</evidence>
<dbReference type="PROSITE" id="PS50850">
    <property type="entry name" value="MFS"/>
    <property type="match status" value="1"/>
</dbReference>
<dbReference type="InterPro" id="IPR020846">
    <property type="entry name" value="MFS_dom"/>
</dbReference>
<feature type="transmembrane region" description="Helical" evidence="6">
    <location>
        <begin position="34"/>
        <end position="58"/>
    </location>
</feature>
<dbReference type="Gene3D" id="1.20.1250.20">
    <property type="entry name" value="MFS general substrate transporter like domains"/>
    <property type="match status" value="1"/>
</dbReference>
<evidence type="ECO:0000256" key="2">
    <source>
        <dbReference type="ARBA" id="ARBA00022448"/>
    </source>
</evidence>
<dbReference type="EMBL" id="FAUH01000009">
    <property type="protein sequence ID" value="CUU66126.1"/>
    <property type="molecule type" value="Genomic_DNA"/>
</dbReference>
<reference evidence="9" key="1">
    <citation type="submission" date="2015-11" db="EMBL/GenBank/DDBJ databases">
        <authorList>
            <person name="Dugat-Bony E."/>
        </authorList>
    </citation>
    <scope>NUCLEOTIDE SEQUENCE [LARGE SCALE GENOMIC DNA]</scope>
    <source>
        <strain evidence="9">Mu292</strain>
    </source>
</reference>
<dbReference type="GO" id="GO:0022857">
    <property type="term" value="F:transmembrane transporter activity"/>
    <property type="evidence" value="ECO:0007669"/>
    <property type="project" value="InterPro"/>
</dbReference>
<keyword evidence="2" id="KW-0813">Transport</keyword>
<sequence length="329" mass="33623">MTSPTTTLTSNDDDSSEAATDVATKNAAFSRSRFPFIAGLLVAVIGLAVGIGSALIGVSKGSEWGWTSGTTVACILGRLVVLLFWGWYELRVTSPLVDQRTSAHRPILLTNIAAVLIGFGMMAQSIVVPQLLQIPEATGYGLGQSILAAGLWMAPGGLMMMLFSPVSSTMITRFGARVTLSVGAVIVSAGYLVAVLLMDAPWQLMVASIVACSGVGVAYAAMPTLTMGSTPAADAASGVGVNALMRSVGTTVAGAVMAAILTSSAIDLGGTVIPDATAFRLCFLVGALAAVAGALVVLLVPHHRQARLETRGGADHADLPGQEQPLSVQ</sequence>
<accession>A0A0X2NKW3</accession>
<gene>
    <name evidence="8" type="ORF">CVAR292_01464</name>
</gene>
<protein>
    <submittedName>
        <fullName evidence="8">Major Facilitator Superfamily</fullName>
    </submittedName>
</protein>